<dbReference type="GO" id="GO:0004864">
    <property type="term" value="F:protein phosphatase inhibitor activity"/>
    <property type="evidence" value="ECO:0007669"/>
    <property type="project" value="UniProtKB-KW"/>
</dbReference>
<dbReference type="Pfam" id="PF05395">
    <property type="entry name" value="DARPP-32"/>
    <property type="match status" value="1"/>
</dbReference>
<feature type="compositionally biased region" description="Basic residues" evidence="3">
    <location>
        <begin position="78"/>
        <end position="89"/>
    </location>
</feature>
<dbReference type="EMBL" id="VOFY01002587">
    <property type="protein sequence ID" value="KAA8577568.1"/>
    <property type="molecule type" value="Genomic_DNA"/>
</dbReference>
<feature type="compositionally biased region" description="Basic and acidic residues" evidence="3">
    <location>
        <begin position="1"/>
        <end position="18"/>
    </location>
</feature>
<dbReference type="Proteomes" id="UP000327493">
    <property type="component" value="Unassembled WGS sequence"/>
</dbReference>
<comment type="caution">
    <text evidence="4">The sequence shown here is derived from an EMBL/GenBank/DDBJ whole genome shotgun (WGS) entry which is preliminary data.</text>
</comment>
<dbReference type="InterPro" id="IPR008466">
    <property type="entry name" value="PPP1R1A/B/C"/>
</dbReference>
<gene>
    <name evidence="4" type="ORF">FQN60_008543</name>
</gene>
<feature type="region of interest" description="Disordered" evidence="3">
    <location>
        <begin position="65"/>
        <end position="96"/>
    </location>
</feature>
<comment type="similarity">
    <text evidence="1">Belongs to the protein phosphatase inhibitor 1 family.</text>
</comment>
<feature type="region of interest" description="Disordered" evidence="3">
    <location>
        <begin position="1"/>
        <end position="29"/>
    </location>
</feature>
<evidence type="ECO:0000313" key="4">
    <source>
        <dbReference type="EMBL" id="KAA8577568.1"/>
    </source>
</evidence>
<keyword evidence="5" id="KW-1185">Reference proteome</keyword>
<evidence type="ECO:0000256" key="3">
    <source>
        <dbReference type="SAM" id="MobiDB-lite"/>
    </source>
</evidence>
<evidence type="ECO:0000313" key="5">
    <source>
        <dbReference type="Proteomes" id="UP000327493"/>
    </source>
</evidence>
<evidence type="ECO:0000256" key="2">
    <source>
        <dbReference type="ARBA" id="ARBA00023272"/>
    </source>
</evidence>
<evidence type="ECO:0000256" key="1">
    <source>
        <dbReference type="ARBA" id="ARBA00007775"/>
    </source>
</evidence>
<sequence>RFDVGGRHQPHSLDDRTTIPRGKHGPHQWVLGENGALKANLVHTTYHPPSLKAVQRMCQAHLASLDMSSVDKEDPSSGRKRRNARKRASRQPQLQI</sequence>
<accession>A0A5J5C7N6</accession>
<keyword evidence="2" id="KW-0650">Protein phosphatase inhibitor</keyword>
<reference evidence="4 5" key="1">
    <citation type="submission" date="2019-08" db="EMBL/GenBank/DDBJ databases">
        <title>A chromosome-level genome assembly, high-density linkage maps, and genome scans reveal the genomic architecture of hybrid incompatibilities underlying speciation via character displacement in darters (Percidae: Etheostominae).</title>
        <authorList>
            <person name="Moran R.L."/>
            <person name="Catchen J.M."/>
            <person name="Fuller R.C."/>
        </authorList>
    </citation>
    <scope>NUCLEOTIDE SEQUENCE [LARGE SCALE GENOMIC DNA]</scope>
    <source>
        <strain evidence="4">EspeVRDwgs_2016</strain>
        <tissue evidence="4">Muscle</tissue>
    </source>
</reference>
<dbReference type="GO" id="GO:0007165">
    <property type="term" value="P:signal transduction"/>
    <property type="evidence" value="ECO:0007669"/>
    <property type="project" value="InterPro"/>
</dbReference>
<feature type="non-terminal residue" evidence="4">
    <location>
        <position position="1"/>
    </location>
</feature>
<dbReference type="AlphaFoldDB" id="A0A5J5C7N6"/>
<proteinExistence type="inferred from homology"/>
<protein>
    <submittedName>
        <fullName evidence="4">Uncharacterized protein</fullName>
    </submittedName>
</protein>
<organism evidence="4 5">
    <name type="scientific">Etheostoma spectabile</name>
    <name type="common">orangethroat darter</name>
    <dbReference type="NCBI Taxonomy" id="54343"/>
    <lineage>
        <taxon>Eukaryota</taxon>
        <taxon>Metazoa</taxon>
        <taxon>Chordata</taxon>
        <taxon>Craniata</taxon>
        <taxon>Vertebrata</taxon>
        <taxon>Euteleostomi</taxon>
        <taxon>Actinopterygii</taxon>
        <taxon>Neopterygii</taxon>
        <taxon>Teleostei</taxon>
        <taxon>Neoteleostei</taxon>
        <taxon>Acanthomorphata</taxon>
        <taxon>Eupercaria</taxon>
        <taxon>Perciformes</taxon>
        <taxon>Percoidei</taxon>
        <taxon>Percidae</taxon>
        <taxon>Etheostomatinae</taxon>
        <taxon>Etheostoma</taxon>
    </lineage>
</organism>
<name>A0A5J5C7N6_9PERO</name>